<name>A0A432XZ66_9GAMM</name>
<dbReference type="EMBL" id="PIPW01000001">
    <property type="protein sequence ID" value="RUO53871.1"/>
    <property type="molecule type" value="Genomic_DNA"/>
</dbReference>
<feature type="transmembrane region" description="Helical" evidence="6">
    <location>
        <begin position="435"/>
        <end position="456"/>
    </location>
</feature>
<dbReference type="GO" id="GO:0005886">
    <property type="term" value="C:plasma membrane"/>
    <property type="evidence" value="ECO:0007669"/>
    <property type="project" value="UniProtKB-SubCell"/>
</dbReference>
<feature type="transmembrane region" description="Helical" evidence="6">
    <location>
        <begin position="313"/>
        <end position="329"/>
    </location>
</feature>
<dbReference type="Pfam" id="PF01943">
    <property type="entry name" value="Polysacc_synt"/>
    <property type="match status" value="1"/>
</dbReference>
<sequence length="516" mass="57722">MSFKNTSRLVKNVGFLYTRMLITMGVSLYTSRVVLDVLGVEDFGIYHVVAGFVAMLGFLLSALSSSTMRFLSHALGQNDLAKVNSTFLMSINIHGLIALLILVVAETVGLQFVANELTIPADRLDEALFVFHFAVLSFVITILMVPYNALIIAHERMRVYAWVSILDAALKLAAVLTLSHLAFDALESYGVLMFVVAAIVASIYISYCRRQFSEAVFRFHWNPALFRELFSHSGWTMWGSLSGVASSQGVNILLNIFFGPALNAARTIATQVGNALSSFVMNLQQAINPQLMKSYSAGDLQYTTSLMFNGSRYNFFLITLLAFPVLLYTDAILEIWLVSVPAYATLFVQLLLVNIIIDSTCKPLMAVSQATGKIKLYQFTVAGVQLFNLPLVYVAFKSGYPPESAFWILIALSFVALWVRMFMLRRIYDYSIKQYITSVLLPCALLGSISVLALWLLRQHVLSELYLLLQLMIMVVLYGFVVIAFGITRAERQFVVEKTTRVLDRISFLKKFKIGK</sequence>
<keyword evidence="8" id="KW-1185">Reference proteome</keyword>
<feature type="transmembrane region" description="Helical" evidence="6">
    <location>
        <begin position="159"/>
        <end position="183"/>
    </location>
</feature>
<dbReference type="PANTHER" id="PTHR30250">
    <property type="entry name" value="PST FAMILY PREDICTED COLANIC ACID TRANSPORTER"/>
    <property type="match status" value="1"/>
</dbReference>
<feature type="transmembrane region" description="Helical" evidence="6">
    <location>
        <begin position="12"/>
        <end position="31"/>
    </location>
</feature>
<evidence type="ECO:0000256" key="5">
    <source>
        <dbReference type="ARBA" id="ARBA00023136"/>
    </source>
</evidence>
<comment type="caution">
    <text evidence="7">The sequence shown here is derived from an EMBL/GenBank/DDBJ whole genome shotgun (WGS) entry which is preliminary data.</text>
</comment>
<dbReference type="InterPro" id="IPR002797">
    <property type="entry name" value="Polysacc_synth"/>
</dbReference>
<evidence type="ECO:0000256" key="1">
    <source>
        <dbReference type="ARBA" id="ARBA00004651"/>
    </source>
</evidence>
<evidence type="ECO:0000313" key="8">
    <source>
        <dbReference type="Proteomes" id="UP000287198"/>
    </source>
</evidence>
<dbReference type="PANTHER" id="PTHR30250:SF26">
    <property type="entry name" value="PSMA PROTEIN"/>
    <property type="match status" value="1"/>
</dbReference>
<feature type="transmembrane region" description="Helical" evidence="6">
    <location>
        <begin position="376"/>
        <end position="393"/>
    </location>
</feature>
<dbReference type="InterPro" id="IPR050833">
    <property type="entry name" value="Poly_Biosynth_Transport"/>
</dbReference>
<feature type="transmembrane region" description="Helical" evidence="6">
    <location>
        <begin position="43"/>
        <end position="65"/>
    </location>
</feature>
<organism evidence="7 8">
    <name type="scientific">Pseudidiomarina halophila</name>
    <dbReference type="NCBI Taxonomy" id="1449799"/>
    <lineage>
        <taxon>Bacteria</taxon>
        <taxon>Pseudomonadati</taxon>
        <taxon>Pseudomonadota</taxon>
        <taxon>Gammaproteobacteria</taxon>
        <taxon>Alteromonadales</taxon>
        <taxon>Idiomarinaceae</taxon>
        <taxon>Pseudidiomarina</taxon>
    </lineage>
</organism>
<keyword evidence="5 6" id="KW-0472">Membrane</keyword>
<reference evidence="8" key="1">
    <citation type="journal article" date="2018" name="Front. Microbiol.">
        <title>Genome-Based Analysis Reveals the Taxonomy and Diversity of the Family Idiomarinaceae.</title>
        <authorList>
            <person name="Liu Y."/>
            <person name="Lai Q."/>
            <person name="Shao Z."/>
        </authorList>
    </citation>
    <scope>NUCLEOTIDE SEQUENCE [LARGE SCALE GENOMIC DNA]</scope>
    <source>
        <strain evidence="8">BH195</strain>
    </source>
</reference>
<keyword evidence="2" id="KW-1003">Cell membrane</keyword>
<evidence type="ECO:0000256" key="3">
    <source>
        <dbReference type="ARBA" id="ARBA00022692"/>
    </source>
</evidence>
<proteinExistence type="predicted"/>
<feature type="transmembrane region" description="Helical" evidence="6">
    <location>
        <begin position="86"/>
        <end position="108"/>
    </location>
</feature>
<comment type="subcellular location">
    <subcellularLocation>
        <location evidence="1">Cell membrane</location>
        <topology evidence="1">Multi-pass membrane protein</topology>
    </subcellularLocation>
</comment>
<keyword evidence="3 6" id="KW-0812">Transmembrane</keyword>
<feature type="transmembrane region" description="Helical" evidence="6">
    <location>
        <begin position="189"/>
        <end position="208"/>
    </location>
</feature>
<keyword evidence="4 6" id="KW-1133">Transmembrane helix</keyword>
<gene>
    <name evidence="7" type="ORF">CWI69_00050</name>
</gene>
<dbReference type="OrthoDB" id="5365632at2"/>
<evidence type="ECO:0000313" key="7">
    <source>
        <dbReference type="EMBL" id="RUO53871.1"/>
    </source>
</evidence>
<evidence type="ECO:0000256" key="4">
    <source>
        <dbReference type="ARBA" id="ARBA00022989"/>
    </source>
</evidence>
<feature type="transmembrane region" description="Helical" evidence="6">
    <location>
        <begin position="405"/>
        <end position="423"/>
    </location>
</feature>
<feature type="transmembrane region" description="Helical" evidence="6">
    <location>
        <begin position="468"/>
        <end position="488"/>
    </location>
</feature>
<dbReference type="Proteomes" id="UP000287198">
    <property type="component" value="Unassembled WGS sequence"/>
</dbReference>
<accession>A0A432XZ66</accession>
<feature type="transmembrane region" description="Helical" evidence="6">
    <location>
        <begin position="128"/>
        <end position="147"/>
    </location>
</feature>
<protein>
    <recommendedName>
        <fullName evidence="9">Polysaccharide biosynthesis protein</fullName>
    </recommendedName>
</protein>
<dbReference type="AlphaFoldDB" id="A0A432XZ66"/>
<dbReference type="RefSeq" id="WP_126760784.1">
    <property type="nucleotide sequence ID" value="NZ_JBHLTZ010000004.1"/>
</dbReference>
<evidence type="ECO:0008006" key="9">
    <source>
        <dbReference type="Google" id="ProtNLM"/>
    </source>
</evidence>
<feature type="transmembrane region" description="Helical" evidence="6">
    <location>
        <begin position="335"/>
        <end position="356"/>
    </location>
</feature>
<evidence type="ECO:0000256" key="6">
    <source>
        <dbReference type="SAM" id="Phobius"/>
    </source>
</evidence>
<evidence type="ECO:0000256" key="2">
    <source>
        <dbReference type="ARBA" id="ARBA00022475"/>
    </source>
</evidence>